<evidence type="ECO:0000313" key="2">
    <source>
        <dbReference type="Proteomes" id="UP000008144"/>
    </source>
</evidence>
<dbReference type="InParanoid" id="F6UPV9"/>
<sequence length="32" mass="3642">MVDGTTLTHCYPKCNLRSYDCTNKGMIFVNES</sequence>
<reference evidence="2" key="1">
    <citation type="journal article" date="2002" name="Science">
        <title>The draft genome of Ciona intestinalis: insights into chordate and vertebrate origins.</title>
        <authorList>
            <person name="Dehal P."/>
            <person name="Satou Y."/>
            <person name="Campbell R.K."/>
            <person name="Chapman J."/>
            <person name="Degnan B."/>
            <person name="De Tomaso A."/>
            <person name="Davidson B."/>
            <person name="Di Gregorio A."/>
            <person name="Gelpke M."/>
            <person name="Goodstein D.M."/>
            <person name="Harafuji N."/>
            <person name="Hastings K.E."/>
            <person name="Ho I."/>
            <person name="Hotta K."/>
            <person name="Huang W."/>
            <person name="Kawashima T."/>
            <person name="Lemaire P."/>
            <person name="Martinez D."/>
            <person name="Meinertzhagen I.A."/>
            <person name="Necula S."/>
            <person name="Nonaka M."/>
            <person name="Putnam N."/>
            <person name="Rash S."/>
            <person name="Saiga H."/>
            <person name="Satake M."/>
            <person name="Terry A."/>
            <person name="Yamada L."/>
            <person name="Wang H.G."/>
            <person name="Awazu S."/>
            <person name="Azumi K."/>
            <person name="Boore J."/>
            <person name="Branno M."/>
            <person name="Chin-Bow S."/>
            <person name="DeSantis R."/>
            <person name="Doyle S."/>
            <person name="Francino P."/>
            <person name="Keys D.N."/>
            <person name="Haga S."/>
            <person name="Hayashi H."/>
            <person name="Hino K."/>
            <person name="Imai K.S."/>
            <person name="Inaba K."/>
            <person name="Kano S."/>
            <person name="Kobayashi K."/>
            <person name="Kobayashi M."/>
            <person name="Lee B.I."/>
            <person name="Makabe K.W."/>
            <person name="Manohar C."/>
            <person name="Matassi G."/>
            <person name="Medina M."/>
            <person name="Mochizuki Y."/>
            <person name="Mount S."/>
            <person name="Morishita T."/>
            <person name="Miura S."/>
            <person name="Nakayama A."/>
            <person name="Nishizaka S."/>
            <person name="Nomoto H."/>
            <person name="Ohta F."/>
            <person name="Oishi K."/>
            <person name="Rigoutsos I."/>
            <person name="Sano M."/>
            <person name="Sasaki A."/>
            <person name="Sasakura Y."/>
            <person name="Shoguchi E."/>
            <person name="Shin-i T."/>
            <person name="Spagnuolo A."/>
            <person name="Stainier D."/>
            <person name="Suzuki M.M."/>
            <person name="Tassy O."/>
            <person name="Takatori N."/>
            <person name="Tokuoka M."/>
            <person name="Yagi K."/>
            <person name="Yoshizaki F."/>
            <person name="Wada S."/>
            <person name="Zhang C."/>
            <person name="Hyatt P.D."/>
            <person name="Larimer F."/>
            <person name="Detter C."/>
            <person name="Doggett N."/>
            <person name="Glavina T."/>
            <person name="Hawkins T."/>
            <person name="Richardson P."/>
            <person name="Lucas S."/>
            <person name="Kohara Y."/>
            <person name="Levine M."/>
            <person name="Satoh N."/>
            <person name="Rokhsar D.S."/>
        </authorList>
    </citation>
    <scope>NUCLEOTIDE SEQUENCE [LARGE SCALE GENOMIC DNA]</scope>
</reference>
<reference evidence="1" key="2">
    <citation type="submission" date="2025-08" db="UniProtKB">
        <authorList>
            <consortium name="Ensembl"/>
        </authorList>
    </citation>
    <scope>IDENTIFICATION</scope>
</reference>
<dbReference type="Proteomes" id="UP000008144">
    <property type="component" value="Unassembled WGS sequence"/>
</dbReference>
<dbReference type="HOGENOM" id="CLU_3394029_0_0_1"/>
<dbReference type="Ensembl" id="ENSCINT00000028927.1">
    <property type="protein sequence ID" value="ENSCINP00000028681.1"/>
    <property type="gene ID" value="ENSCING00000016616.1"/>
</dbReference>
<dbReference type="AlphaFoldDB" id="F6UPV9"/>
<proteinExistence type="predicted"/>
<organism evidence="1 2">
    <name type="scientific">Ciona intestinalis</name>
    <name type="common">Transparent sea squirt</name>
    <name type="synonym">Ascidia intestinalis</name>
    <dbReference type="NCBI Taxonomy" id="7719"/>
    <lineage>
        <taxon>Eukaryota</taxon>
        <taxon>Metazoa</taxon>
        <taxon>Chordata</taxon>
        <taxon>Tunicata</taxon>
        <taxon>Ascidiacea</taxon>
        <taxon>Phlebobranchia</taxon>
        <taxon>Cionidae</taxon>
        <taxon>Ciona</taxon>
    </lineage>
</organism>
<evidence type="ECO:0000313" key="1">
    <source>
        <dbReference type="Ensembl" id="ENSCINP00000028681.1"/>
    </source>
</evidence>
<keyword evidence="2" id="KW-1185">Reference proteome</keyword>
<reference evidence="1" key="3">
    <citation type="submission" date="2025-09" db="UniProtKB">
        <authorList>
            <consortium name="Ensembl"/>
        </authorList>
    </citation>
    <scope>IDENTIFICATION</scope>
</reference>
<protein>
    <submittedName>
        <fullName evidence="1">Uncharacterized protein</fullName>
    </submittedName>
</protein>
<name>F6UPV9_CIOIN</name>
<accession>F6UPV9</accession>